<feature type="region of interest" description="Disordered" evidence="1">
    <location>
        <begin position="1"/>
        <end position="184"/>
    </location>
</feature>
<evidence type="ECO:0000256" key="1">
    <source>
        <dbReference type="SAM" id="MobiDB-lite"/>
    </source>
</evidence>
<organism evidence="2 3">
    <name type="scientific">Pristionchus fissidentatus</name>
    <dbReference type="NCBI Taxonomy" id="1538716"/>
    <lineage>
        <taxon>Eukaryota</taxon>
        <taxon>Metazoa</taxon>
        <taxon>Ecdysozoa</taxon>
        <taxon>Nematoda</taxon>
        <taxon>Chromadorea</taxon>
        <taxon>Rhabditida</taxon>
        <taxon>Rhabditina</taxon>
        <taxon>Diplogasteromorpha</taxon>
        <taxon>Diplogasteroidea</taxon>
        <taxon>Neodiplogasteridae</taxon>
        <taxon>Pristionchus</taxon>
    </lineage>
</organism>
<feature type="non-terminal residue" evidence="2">
    <location>
        <position position="292"/>
    </location>
</feature>
<proteinExistence type="predicted"/>
<comment type="caution">
    <text evidence="2">The sequence shown here is derived from an EMBL/GenBank/DDBJ whole genome shotgun (WGS) entry which is preliminary data.</text>
</comment>
<dbReference type="EMBL" id="BTSY01000006">
    <property type="protein sequence ID" value="GMT32856.1"/>
    <property type="molecule type" value="Genomic_DNA"/>
</dbReference>
<name>A0AAV5WPF1_9BILA</name>
<protein>
    <submittedName>
        <fullName evidence="2">Uncharacterized protein</fullName>
    </submittedName>
</protein>
<keyword evidence="3" id="KW-1185">Reference proteome</keyword>
<feature type="compositionally biased region" description="Polar residues" evidence="1">
    <location>
        <begin position="56"/>
        <end position="69"/>
    </location>
</feature>
<dbReference type="Proteomes" id="UP001432322">
    <property type="component" value="Unassembled WGS sequence"/>
</dbReference>
<feature type="region of interest" description="Disordered" evidence="1">
    <location>
        <begin position="220"/>
        <end position="240"/>
    </location>
</feature>
<evidence type="ECO:0000313" key="2">
    <source>
        <dbReference type="EMBL" id="GMT32856.1"/>
    </source>
</evidence>
<sequence length="292" mass="32025">MSHDLNSPPPPPSPSTKSHGHTFPNWLRGGSGRKKSDDPSHKTVTSMESKDLIPTAASQPKRSLDSRPTSRAAEEGQLQSPGPTKHKRLAVLTGEEDMSHPPPLQQPKSRFRNGHASFRLRMLQEQHGSGFEPDKLPQSMPTSPAGRGNRDPFEGILSSSGKRSKLTKSTKTVTASPPLTPGANLSVDTVEQIKHQIYRMRSLSGDNRGGSMEDSLLQPAATTTAAEPHRASAPSNSSTLRNLRSFRMAHESFRMRMIHEQHNNRPFEPIGGDLNKYTSRSYAIQNGNEVFG</sequence>
<accession>A0AAV5WPF1</accession>
<evidence type="ECO:0000313" key="3">
    <source>
        <dbReference type="Proteomes" id="UP001432322"/>
    </source>
</evidence>
<gene>
    <name evidence="2" type="ORF">PFISCL1PPCAC_24153</name>
</gene>
<reference evidence="2" key="1">
    <citation type="submission" date="2023-10" db="EMBL/GenBank/DDBJ databases">
        <title>Genome assembly of Pristionchus species.</title>
        <authorList>
            <person name="Yoshida K."/>
            <person name="Sommer R.J."/>
        </authorList>
    </citation>
    <scope>NUCLEOTIDE SEQUENCE</scope>
    <source>
        <strain evidence="2">RS5133</strain>
    </source>
</reference>
<dbReference type="AlphaFoldDB" id="A0AAV5WPF1"/>